<feature type="signal peptide" evidence="1">
    <location>
        <begin position="1"/>
        <end position="18"/>
    </location>
</feature>
<protein>
    <recommendedName>
        <fullName evidence="4">Cyclin-dependent protein kinase regulator pho80</fullName>
    </recommendedName>
</protein>
<organism evidence="2 3">
    <name type="scientific">Podospora didyma</name>
    <dbReference type="NCBI Taxonomy" id="330526"/>
    <lineage>
        <taxon>Eukaryota</taxon>
        <taxon>Fungi</taxon>
        <taxon>Dikarya</taxon>
        <taxon>Ascomycota</taxon>
        <taxon>Pezizomycotina</taxon>
        <taxon>Sordariomycetes</taxon>
        <taxon>Sordariomycetidae</taxon>
        <taxon>Sordariales</taxon>
        <taxon>Podosporaceae</taxon>
        <taxon>Podospora</taxon>
    </lineage>
</organism>
<dbReference type="AlphaFoldDB" id="A0AAE0U1L2"/>
<dbReference type="Proteomes" id="UP001285441">
    <property type="component" value="Unassembled WGS sequence"/>
</dbReference>
<comment type="caution">
    <text evidence="2">The sequence shown here is derived from an EMBL/GenBank/DDBJ whole genome shotgun (WGS) entry which is preliminary data.</text>
</comment>
<reference evidence="2" key="2">
    <citation type="submission" date="2023-06" db="EMBL/GenBank/DDBJ databases">
        <authorList>
            <consortium name="Lawrence Berkeley National Laboratory"/>
            <person name="Haridas S."/>
            <person name="Hensen N."/>
            <person name="Bonometti L."/>
            <person name="Westerberg I."/>
            <person name="Brannstrom I.O."/>
            <person name="Guillou S."/>
            <person name="Cros-Aarteil S."/>
            <person name="Calhoun S."/>
            <person name="Kuo A."/>
            <person name="Mondo S."/>
            <person name="Pangilinan J."/>
            <person name="Riley R."/>
            <person name="LaButti K."/>
            <person name="Andreopoulos B."/>
            <person name="Lipzen A."/>
            <person name="Chen C."/>
            <person name="Yanf M."/>
            <person name="Daum C."/>
            <person name="Ng V."/>
            <person name="Clum A."/>
            <person name="Steindorff A."/>
            <person name="Ohm R."/>
            <person name="Martin F."/>
            <person name="Silar P."/>
            <person name="Natvig D."/>
            <person name="Lalanne C."/>
            <person name="Gautier V."/>
            <person name="Ament-velasquez S.L."/>
            <person name="Kruys A."/>
            <person name="Hutchinson M.I."/>
            <person name="Powell A.J."/>
            <person name="Barry K."/>
            <person name="Miller A.N."/>
            <person name="Grigoriev I.V."/>
            <person name="Debuchy R."/>
            <person name="Gladieux P."/>
            <person name="Thoren M.H."/>
            <person name="Johannesson H."/>
        </authorList>
    </citation>
    <scope>NUCLEOTIDE SEQUENCE</scope>
    <source>
        <strain evidence="2">CBS 232.78</strain>
    </source>
</reference>
<evidence type="ECO:0000313" key="3">
    <source>
        <dbReference type="Proteomes" id="UP001285441"/>
    </source>
</evidence>
<proteinExistence type="predicted"/>
<evidence type="ECO:0000313" key="2">
    <source>
        <dbReference type="EMBL" id="KAK3387668.1"/>
    </source>
</evidence>
<evidence type="ECO:0008006" key="4">
    <source>
        <dbReference type="Google" id="ProtNLM"/>
    </source>
</evidence>
<dbReference type="EMBL" id="JAULSW010000003">
    <property type="protein sequence ID" value="KAK3387668.1"/>
    <property type="molecule type" value="Genomic_DNA"/>
</dbReference>
<name>A0AAE0U1L2_9PEZI</name>
<dbReference type="PANTHER" id="PTHR39219">
    <property type="entry name" value="ER MEMBRANE PROTEIN COMPLEX SUBUNIT 10"/>
    <property type="match status" value="1"/>
</dbReference>
<reference evidence="2" key="1">
    <citation type="journal article" date="2023" name="Mol. Phylogenet. Evol.">
        <title>Genome-scale phylogeny and comparative genomics of the fungal order Sordariales.</title>
        <authorList>
            <person name="Hensen N."/>
            <person name="Bonometti L."/>
            <person name="Westerberg I."/>
            <person name="Brannstrom I.O."/>
            <person name="Guillou S."/>
            <person name="Cros-Aarteil S."/>
            <person name="Calhoun S."/>
            <person name="Haridas S."/>
            <person name="Kuo A."/>
            <person name="Mondo S."/>
            <person name="Pangilinan J."/>
            <person name="Riley R."/>
            <person name="LaButti K."/>
            <person name="Andreopoulos B."/>
            <person name="Lipzen A."/>
            <person name="Chen C."/>
            <person name="Yan M."/>
            <person name="Daum C."/>
            <person name="Ng V."/>
            <person name="Clum A."/>
            <person name="Steindorff A."/>
            <person name="Ohm R.A."/>
            <person name="Martin F."/>
            <person name="Silar P."/>
            <person name="Natvig D.O."/>
            <person name="Lalanne C."/>
            <person name="Gautier V."/>
            <person name="Ament-Velasquez S.L."/>
            <person name="Kruys A."/>
            <person name="Hutchinson M.I."/>
            <person name="Powell A.J."/>
            <person name="Barry K."/>
            <person name="Miller A.N."/>
            <person name="Grigoriev I.V."/>
            <person name="Debuchy R."/>
            <person name="Gladieux P."/>
            <person name="Hiltunen Thoren M."/>
            <person name="Johannesson H."/>
        </authorList>
    </citation>
    <scope>NUCLEOTIDE SEQUENCE</scope>
    <source>
        <strain evidence="2">CBS 232.78</strain>
    </source>
</reference>
<feature type="chain" id="PRO_5041919314" description="Cyclin-dependent protein kinase regulator pho80" evidence="1">
    <location>
        <begin position="19"/>
        <end position="195"/>
    </location>
</feature>
<dbReference type="PANTHER" id="PTHR39219:SF1">
    <property type="entry name" value="ER MEMBRANE PROTEIN COMPLEX SUBUNIT 10"/>
    <property type="match status" value="1"/>
</dbReference>
<gene>
    <name evidence="2" type="ORF">B0H63DRAFT_521700</name>
</gene>
<accession>A0AAE0U1L2</accession>
<keyword evidence="3" id="KW-1185">Reference proteome</keyword>
<evidence type="ECO:0000256" key="1">
    <source>
        <dbReference type="SAM" id="SignalP"/>
    </source>
</evidence>
<sequence>MRASAILSVLLATAVVSAARTVSPIFIQPITPPETPPSLLAEVSYNAAELATSEVSSYEAPEIPDGTALVRIGVYDAAAARWTSSTSVISVNNFGKGYSPHFILSVDPAAANGRDQVLGVVCRGVKVDAGYTRDFGPQVVVVATQQGKQPELNKPVVLSPEGKKVVQEEKTLFQKYWWLLAVGVFVLVSAGGDGK</sequence>
<keyword evidence="1" id="KW-0732">Signal</keyword>